<dbReference type="PANTHER" id="PTHR45138">
    <property type="entry name" value="REGULATORY COMPONENTS OF SENSORY TRANSDUCTION SYSTEM"/>
    <property type="match status" value="1"/>
</dbReference>
<dbReference type="Pfam" id="PF12860">
    <property type="entry name" value="PAS_7"/>
    <property type="match status" value="1"/>
</dbReference>
<dbReference type="SMART" id="SM00086">
    <property type="entry name" value="PAC"/>
    <property type="match status" value="1"/>
</dbReference>
<dbReference type="InterPro" id="IPR013655">
    <property type="entry name" value="PAS_fold_3"/>
</dbReference>
<keyword evidence="6 9" id="KW-0472">Membrane</keyword>
<feature type="domain" description="PAS" evidence="10">
    <location>
        <begin position="450"/>
        <end position="520"/>
    </location>
</feature>
<dbReference type="PANTHER" id="PTHR45138:SF9">
    <property type="entry name" value="DIGUANYLATE CYCLASE DGCM-RELATED"/>
    <property type="match status" value="1"/>
</dbReference>
<dbReference type="InterPro" id="IPR029787">
    <property type="entry name" value="Nucleotide_cyclase"/>
</dbReference>
<dbReference type="CDD" id="cd00130">
    <property type="entry name" value="PAS"/>
    <property type="match status" value="1"/>
</dbReference>
<gene>
    <name evidence="13" type="ORF">EXY23_14020</name>
</gene>
<dbReference type="RefSeq" id="WP_132290227.1">
    <property type="nucleotide sequence ID" value="NZ_SKBM01000012.1"/>
</dbReference>
<comment type="caution">
    <text evidence="13">The sequence shown here is derived from an EMBL/GenBank/DDBJ whole genome shotgun (WGS) entry which is preliminary data.</text>
</comment>
<feature type="domain" description="PAC" evidence="11">
    <location>
        <begin position="523"/>
        <end position="576"/>
    </location>
</feature>
<evidence type="ECO:0000256" key="6">
    <source>
        <dbReference type="ARBA" id="ARBA00023136"/>
    </source>
</evidence>
<accession>A0A4R4DKE9</accession>
<dbReference type="GO" id="GO:0043709">
    <property type="term" value="P:cell adhesion involved in single-species biofilm formation"/>
    <property type="evidence" value="ECO:0007669"/>
    <property type="project" value="TreeGrafter"/>
</dbReference>
<sequence length="773" mass="82909">MSWLLHAAAGLLALGVLLLGGVGLQQSRAEAWERARIEGSNLAQSLGREIGRSLDAVALAVEAVVDRLAEPRLRELPPQQRQLALFDRAATARGLDAILVLDAAGHVVEDSRPGPPRQGDVADRDTFHVPAADPGRGIVIGVPVQDRLGDGWLLPLSRAIRAADGSFAGAVVGTIDLGAWQDLLASIHLGPHGSIGLIREDGTLVLRNPRRDGEIGHALATDWTFRRFLAGGPEQVTATSSRDGVERLFTFRRIPGTPFLLAIVFASRDIEAGWRSRAWGLVLPLAAVLVLLAVATVLLSRELRRRQAAERLLAEAADQARRKAELLAAVTGCMDQGLAAWGADGILLACNARYSALLDLPEGLAVPGRHYLDIARHVAARGEYGPGDPETLALARYAAASRGNGHRHTRIRPDGRVLHIVGRSRPGGGFVTTFSDVTEARAAEVALRESEARFRLLAENSGDMVGLADLRGRRRYVSPASERVLGWMPDQVEGHSVFEFAHPEDTLWVEAALDALQSGDPEASVTYRHRRPDGSYMWVESHCRAHADAAAGLGAGYVVVIRDATERKRAEAELLRAYERMEIMATTDALTGLANRRRFEAALETEWRRCAREAAPLSAIVLDVDHFKRFNDRYGHPGGDSCLRQVAAVLQAAARRPPDLAARTGGEEFTVLLPATGREGAASVAERLRKAVRDLAVPHAGNPPAGVVTISLGVATAWPQPDNDPAAQQRARDALISAADGALYAAKAAGRDHVALEGAVAPDRQSSLPETVS</sequence>
<dbReference type="InterPro" id="IPR001610">
    <property type="entry name" value="PAC"/>
</dbReference>
<dbReference type="GO" id="GO:0052621">
    <property type="term" value="F:diguanylate cyclase activity"/>
    <property type="evidence" value="ECO:0007669"/>
    <property type="project" value="UniProtKB-EC"/>
</dbReference>
<dbReference type="InterPro" id="IPR000700">
    <property type="entry name" value="PAS-assoc_C"/>
</dbReference>
<evidence type="ECO:0000256" key="2">
    <source>
        <dbReference type="ARBA" id="ARBA00012528"/>
    </source>
</evidence>
<reference evidence="13 14" key="1">
    <citation type="submission" date="2019-03" db="EMBL/GenBank/DDBJ databases">
        <title>Paracraurococcus aquatilis NE82 genome sequence.</title>
        <authorList>
            <person name="Zhao Y."/>
            <person name="Du Z."/>
        </authorList>
    </citation>
    <scope>NUCLEOTIDE SEQUENCE [LARGE SCALE GENOMIC DNA]</scope>
    <source>
        <strain evidence="13 14">NE82</strain>
    </source>
</reference>
<protein>
    <recommendedName>
        <fullName evidence="2">diguanylate cyclase</fullName>
        <ecNumber evidence="2">2.7.7.65</ecNumber>
    </recommendedName>
</protein>
<dbReference type="SMART" id="SM00267">
    <property type="entry name" value="GGDEF"/>
    <property type="match status" value="1"/>
</dbReference>
<dbReference type="InterPro" id="IPR000014">
    <property type="entry name" value="PAS"/>
</dbReference>
<dbReference type="EC" id="2.7.7.65" evidence="2"/>
<dbReference type="InterPro" id="IPR050469">
    <property type="entry name" value="Diguanylate_Cyclase"/>
</dbReference>
<dbReference type="InterPro" id="IPR000160">
    <property type="entry name" value="GGDEF_dom"/>
</dbReference>
<keyword evidence="8" id="KW-0175">Coiled coil</keyword>
<evidence type="ECO:0000259" key="12">
    <source>
        <dbReference type="PROSITE" id="PS50887"/>
    </source>
</evidence>
<evidence type="ECO:0000259" key="10">
    <source>
        <dbReference type="PROSITE" id="PS50112"/>
    </source>
</evidence>
<dbReference type="Proteomes" id="UP000295023">
    <property type="component" value="Unassembled WGS sequence"/>
</dbReference>
<dbReference type="InterPro" id="IPR033479">
    <property type="entry name" value="dCache_1"/>
</dbReference>
<keyword evidence="3" id="KW-1003">Cell membrane</keyword>
<dbReference type="Pfam" id="PF08447">
    <property type="entry name" value="PAS_3"/>
    <property type="match status" value="1"/>
</dbReference>
<proteinExistence type="predicted"/>
<dbReference type="CDD" id="cd12914">
    <property type="entry name" value="PDC1_DGC_like"/>
    <property type="match status" value="1"/>
</dbReference>
<dbReference type="PROSITE" id="PS50112">
    <property type="entry name" value="PAS"/>
    <property type="match status" value="1"/>
</dbReference>
<keyword evidence="14" id="KW-1185">Reference proteome</keyword>
<comment type="catalytic activity">
    <reaction evidence="7">
        <text>2 GTP = 3',3'-c-di-GMP + 2 diphosphate</text>
        <dbReference type="Rhea" id="RHEA:24898"/>
        <dbReference type="ChEBI" id="CHEBI:33019"/>
        <dbReference type="ChEBI" id="CHEBI:37565"/>
        <dbReference type="ChEBI" id="CHEBI:58805"/>
        <dbReference type="EC" id="2.7.7.65"/>
    </reaction>
</comment>
<evidence type="ECO:0000259" key="11">
    <source>
        <dbReference type="PROSITE" id="PS50113"/>
    </source>
</evidence>
<dbReference type="SUPFAM" id="SSF55785">
    <property type="entry name" value="PYP-like sensor domain (PAS domain)"/>
    <property type="match status" value="2"/>
</dbReference>
<dbReference type="SUPFAM" id="SSF55073">
    <property type="entry name" value="Nucleotide cyclase"/>
    <property type="match status" value="1"/>
</dbReference>
<dbReference type="GO" id="GO:0005886">
    <property type="term" value="C:plasma membrane"/>
    <property type="evidence" value="ECO:0007669"/>
    <property type="project" value="UniProtKB-SubCell"/>
</dbReference>
<evidence type="ECO:0000256" key="4">
    <source>
        <dbReference type="ARBA" id="ARBA00022692"/>
    </source>
</evidence>
<dbReference type="EMBL" id="SKBM01000012">
    <property type="protein sequence ID" value="TCZ60886.1"/>
    <property type="molecule type" value="Genomic_DNA"/>
</dbReference>
<dbReference type="NCBIfam" id="TIGR00229">
    <property type="entry name" value="sensory_box"/>
    <property type="match status" value="1"/>
</dbReference>
<evidence type="ECO:0000313" key="14">
    <source>
        <dbReference type="Proteomes" id="UP000295023"/>
    </source>
</evidence>
<dbReference type="PROSITE" id="PS50113">
    <property type="entry name" value="PAC"/>
    <property type="match status" value="1"/>
</dbReference>
<dbReference type="CDD" id="cd12915">
    <property type="entry name" value="PDC2_DGC_like"/>
    <property type="match status" value="1"/>
</dbReference>
<dbReference type="NCBIfam" id="TIGR00254">
    <property type="entry name" value="GGDEF"/>
    <property type="match status" value="1"/>
</dbReference>
<dbReference type="Pfam" id="PF00990">
    <property type="entry name" value="GGDEF"/>
    <property type="match status" value="1"/>
</dbReference>
<dbReference type="InterPro" id="IPR043128">
    <property type="entry name" value="Rev_trsase/Diguanyl_cyclase"/>
</dbReference>
<feature type="domain" description="GGDEF" evidence="12">
    <location>
        <begin position="615"/>
        <end position="759"/>
    </location>
</feature>
<evidence type="ECO:0000256" key="1">
    <source>
        <dbReference type="ARBA" id="ARBA00004651"/>
    </source>
</evidence>
<dbReference type="FunFam" id="3.30.70.270:FF:000001">
    <property type="entry name" value="Diguanylate cyclase domain protein"/>
    <property type="match status" value="1"/>
</dbReference>
<name>A0A4R4DKE9_9PROT</name>
<evidence type="ECO:0000256" key="8">
    <source>
        <dbReference type="SAM" id="Coils"/>
    </source>
</evidence>
<organism evidence="13 14">
    <name type="scientific">Roseicella aquatilis</name>
    <dbReference type="NCBI Taxonomy" id="2527868"/>
    <lineage>
        <taxon>Bacteria</taxon>
        <taxon>Pseudomonadati</taxon>
        <taxon>Pseudomonadota</taxon>
        <taxon>Alphaproteobacteria</taxon>
        <taxon>Acetobacterales</taxon>
        <taxon>Roseomonadaceae</taxon>
        <taxon>Roseicella</taxon>
    </lineage>
</organism>
<dbReference type="CDD" id="cd01949">
    <property type="entry name" value="GGDEF"/>
    <property type="match status" value="1"/>
</dbReference>
<dbReference type="OrthoDB" id="9812260at2"/>
<evidence type="ECO:0000313" key="13">
    <source>
        <dbReference type="EMBL" id="TCZ60886.1"/>
    </source>
</evidence>
<feature type="coiled-coil region" evidence="8">
    <location>
        <begin position="299"/>
        <end position="329"/>
    </location>
</feature>
<evidence type="ECO:0000256" key="7">
    <source>
        <dbReference type="ARBA" id="ARBA00034247"/>
    </source>
</evidence>
<dbReference type="Pfam" id="PF02743">
    <property type="entry name" value="dCache_1"/>
    <property type="match status" value="1"/>
</dbReference>
<dbReference type="AlphaFoldDB" id="A0A4R4DKE9"/>
<dbReference type="GO" id="GO:1902201">
    <property type="term" value="P:negative regulation of bacterial-type flagellum-dependent cell motility"/>
    <property type="evidence" value="ECO:0007669"/>
    <property type="project" value="TreeGrafter"/>
</dbReference>
<keyword evidence="4 9" id="KW-0812">Transmembrane</keyword>
<keyword evidence="5 9" id="KW-1133">Transmembrane helix</keyword>
<dbReference type="Gene3D" id="3.30.450.20">
    <property type="entry name" value="PAS domain"/>
    <property type="match status" value="4"/>
</dbReference>
<evidence type="ECO:0000256" key="9">
    <source>
        <dbReference type="SAM" id="Phobius"/>
    </source>
</evidence>
<dbReference type="PROSITE" id="PS50887">
    <property type="entry name" value="GGDEF"/>
    <property type="match status" value="1"/>
</dbReference>
<feature type="transmembrane region" description="Helical" evidence="9">
    <location>
        <begin position="278"/>
        <end position="299"/>
    </location>
</feature>
<dbReference type="Gene3D" id="3.30.70.270">
    <property type="match status" value="1"/>
</dbReference>
<dbReference type="InterPro" id="IPR035965">
    <property type="entry name" value="PAS-like_dom_sf"/>
</dbReference>
<comment type="subcellular location">
    <subcellularLocation>
        <location evidence="1">Cell membrane</location>
        <topology evidence="1">Multi-pass membrane protein</topology>
    </subcellularLocation>
</comment>
<evidence type="ECO:0000256" key="3">
    <source>
        <dbReference type="ARBA" id="ARBA00022475"/>
    </source>
</evidence>
<evidence type="ECO:0000256" key="5">
    <source>
        <dbReference type="ARBA" id="ARBA00022989"/>
    </source>
</evidence>
<dbReference type="SMART" id="SM00091">
    <property type="entry name" value="PAS"/>
    <property type="match status" value="2"/>
</dbReference>